<comment type="caution">
    <text evidence="2">The sequence shown here is derived from an EMBL/GenBank/DDBJ whole genome shotgun (WGS) entry which is preliminary data.</text>
</comment>
<dbReference type="GO" id="GO:0016491">
    <property type="term" value="F:oxidoreductase activity"/>
    <property type="evidence" value="ECO:0007669"/>
    <property type="project" value="InterPro"/>
</dbReference>
<evidence type="ECO:0000313" key="2">
    <source>
        <dbReference type="EMBL" id="KGA19728.1"/>
    </source>
</evidence>
<reference evidence="2" key="1">
    <citation type="submission" date="2014-05" db="EMBL/GenBank/DDBJ databases">
        <title>Key roles for freshwater Actinobacteria revealed by deep metagenomic sequencing.</title>
        <authorList>
            <person name="Ghai R."/>
            <person name="Mizuno C.M."/>
            <person name="Picazo A."/>
            <person name="Camacho A."/>
            <person name="Rodriguez-Valera F."/>
        </authorList>
    </citation>
    <scope>NUCLEOTIDE SEQUENCE</scope>
</reference>
<dbReference type="PANTHER" id="PTHR36151:SF3">
    <property type="entry name" value="ER-BOUND OXYGENASE MPAB_MPAB'_RUBBER OXYGENASE CATALYTIC DOMAIN-CONTAINING PROTEIN"/>
    <property type="match status" value="1"/>
</dbReference>
<feature type="domain" description="ER-bound oxygenase mpaB/mpaB'/Rubber oxygenase catalytic" evidence="1">
    <location>
        <begin position="15"/>
        <end position="230"/>
    </location>
</feature>
<gene>
    <name evidence="2" type="ORF">GM50_4435</name>
</gene>
<evidence type="ECO:0000259" key="1">
    <source>
        <dbReference type="Pfam" id="PF09995"/>
    </source>
</evidence>
<dbReference type="InterPro" id="IPR018713">
    <property type="entry name" value="MPAB/Lcp_cat_dom"/>
</dbReference>
<accession>A0A094SMC9</accession>
<dbReference type="Pfam" id="PF09995">
    <property type="entry name" value="MPAB_Lcp_cat"/>
    <property type="match status" value="1"/>
</dbReference>
<name>A0A094SMC9_9ZZZZ</name>
<dbReference type="PANTHER" id="PTHR36151">
    <property type="entry name" value="BLR2777 PROTEIN"/>
    <property type="match status" value="1"/>
</dbReference>
<dbReference type="EMBL" id="JNSK01000009">
    <property type="protein sequence ID" value="KGA19728.1"/>
    <property type="molecule type" value="Genomic_DNA"/>
</dbReference>
<dbReference type="AlphaFoldDB" id="A0A094SMC9"/>
<proteinExistence type="predicted"/>
<sequence length="262" mass="28511">MKSGLGLYSPESIVWQVHSDPSMIVGGIRALLQQALHPVAMDGVAKNSDFRDDAWGRLQRTGDYVSTLSFAPIAEAEALAARVRSVHTRLGLDDPHLLLWVHMSLVDSFLDVAARSGMQLGPQDRDQYVQEMVDFARLVGIAVDDVPTNMNELKNYFENIAPELRASDDAKRAALFLAVPPMPTAIRFATPAAPAWASLSALATAALPSWARKLYAIPVLPGHDAVTNAALIATRSTLKLLPENIFQPPILKEAKIRWGIAS</sequence>
<organism evidence="2">
    <name type="scientific">freshwater metagenome</name>
    <dbReference type="NCBI Taxonomy" id="449393"/>
    <lineage>
        <taxon>unclassified sequences</taxon>
        <taxon>metagenomes</taxon>
        <taxon>ecological metagenomes</taxon>
    </lineage>
</organism>
<protein>
    <recommendedName>
        <fullName evidence="1">ER-bound oxygenase mpaB/mpaB'/Rubber oxygenase catalytic domain-containing protein</fullName>
    </recommendedName>
</protein>